<gene>
    <name evidence="1" type="ORF">Amon02_000337800</name>
</gene>
<protein>
    <submittedName>
        <fullName evidence="1">Unnamed protein product</fullName>
    </submittedName>
</protein>
<evidence type="ECO:0000313" key="1">
    <source>
        <dbReference type="EMBL" id="GME78290.1"/>
    </source>
</evidence>
<evidence type="ECO:0000313" key="2">
    <source>
        <dbReference type="Proteomes" id="UP001165064"/>
    </source>
</evidence>
<keyword evidence="2" id="KW-1185">Reference proteome</keyword>
<reference evidence="1" key="1">
    <citation type="submission" date="2023-04" db="EMBL/GenBank/DDBJ databases">
        <title>Ambrosiozyma monospora NBRC 10751.</title>
        <authorList>
            <person name="Ichikawa N."/>
            <person name="Sato H."/>
            <person name="Tonouchi N."/>
        </authorList>
    </citation>
    <scope>NUCLEOTIDE SEQUENCE</scope>
    <source>
        <strain evidence="1">NBRC 10751</strain>
    </source>
</reference>
<name>A0ACB5T080_AMBMO</name>
<dbReference type="EMBL" id="BSXS01002141">
    <property type="protein sequence ID" value="GME78290.1"/>
    <property type="molecule type" value="Genomic_DNA"/>
</dbReference>
<sequence length="256" mass="28347">MKTTLFTSLFAASAQLVSAAAVFYNTNSTYDLYDLAAEGVYGWSDPQFPTILDTCNATNVRMLNSAFQDSIEATSFARQRLLVNGASDGIFKRWFGDGSIYEVLGLLNYLVESEKSDIIYRCDDIDGNCAAHPETWSGHHRTSADPETVICDLFYTAKKPLTTMCFHGSIVETGPTIYAGIDMLHRYLHTSKLNNHEYIGEYTESLTDILDYAENNATFATRNVDNYLYFIAESYADAVVPGGCLGDISNAPESDE</sequence>
<proteinExistence type="predicted"/>
<comment type="caution">
    <text evidence="1">The sequence shown here is derived from an EMBL/GenBank/DDBJ whole genome shotgun (WGS) entry which is preliminary data.</text>
</comment>
<accession>A0ACB5T080</accession>
<dbReference type="Proteomes" id="UP001165064">
    <property type="component" value="Unassembled WGS sequence"/>
</dbReference>
<organism evidence="1 2">
    <name type="scientific">Ambrosiozyma monospora</name>
    <name type="common">Yeast</name>
    <name type="synonym">Endomycopsis monosporus</name>
    <dbReference type="NCBI Taxonomy" id="43982"/>
    <lineage>
        <taxon>Eukaryota</taxon>
        <taxon>Fungi</taxon>
        <taxon>Dikarya</taxon>
        <taxon>Ascomycota</taxon>
        <taxon>Saccharomycotina</taxon>
        <taxon>Pichiomycetes</taxon>
        <taxon>Pichiales</taxon>
        <taxon>Pichiaceae</taxon>
        <taxon>Ambrosiozyma</taxon>
    </lineage>
</organism>